<comment type="caution">
    <text evidence="2">The sequence shown here is derived from an EMBL/GenBank/DDBJ whole genome shotgun (WGS) entry which is preliminary data.</text>
</comment>
<proteinExistence type="predicted"/>
<gene>
    <name evidence="2" type="ORF">HNP73_004169</name>
</gene>
<reference evidence="2 3" key="1">
    <citation type="submission" date="2020-08" db="EMBL/GenBank/DDBJ databases">
        <title>Genomic Encyclopedia of Type Strains, Phase IV (KMG-IV): sequencing the most valuable type-strain genomes for metagenomic binning, comparative biology and taxonomic classification.</title>
        <authorList>
            <person name="Goeker M."/>
        </authorList>
    </citation>
    <scope>NUCLEOTIDE SEQUENCE [LARGE SCALE GENOMIC DNA]</scope>
    <source>
        <strain evidence="2 3">DSM 101730</strain>
    </source>
</reference>
<feature type="signal peptide" evidence="1">
    <location>
        <begin position="1"/>
        <end position="21"/>
    </location>
</feature>
<dbReference type="Gene3D" id="3.40.190.10">
    <property type="entry name" value="Periplasmic binding protein-like II"/>
    <property type="match status" value="1"/>
</dbReference>
<dbReference type="Proteomes" id="UP000549457">
    <property type="component" value="Unassembled WGS sequence"/>
</dbReference>
<keyword evidence="1" id="KW-0732">Signal</keyword>
<name>A0A840SU48_9RHOB</name>
<protein>
    <submittedName>
        <fullName evidence="2">ABC-type nitrate/sulfonate/bicarbonate transport system substrate-binding protein</fullName>
    </submittedName>
</protein>
<evidence type="ECO:0000313" key="2">
    <source>
        <dbReference type="EMBL" id="MBB5224208.1"/>
    </source>
</evidence>
<evidence type="ECO:0000256" key="1">
    <source>
        <dbReference type="SAM" id="SignalP"/>
    </source>
</evidence>
<dbReference type="RefSeq" id="WP_184154609.1">
    <property type="nucleotide sequence ID" value="NZ_JACHFM010000005.1"/>
</dbReference>
<dbReference type="AlphaFoldDB" id="A0A840SU48"/>
<dbReference type="EMBL" id="JACHFM010000005">
    <property type="protein sequence ID" value="MBB5224208.1"/>
    <property type="molecule type" value="Genomic_DNA"/>
</dbReference>
<sequence length="434" mass="47774">MTHRRLHRAGALALAVGLAVAAALPGAAADRDRYVPSTPEPGIEIPESTIRLGLKPYADNSFYVIAMKKGWFDDVGIKLSPAEGISLTEDNTNAMIINNNVDISAQFPPMSLPTYRTSDAIKQIMFTDVILSGSILAHPSLGFKTFRDFIAEGMPFADAMHATIEQTRGQTLYAPSPVVERVLEDAVAKLADSSFDLDIMEDAQILVAARADQIKLAHPGGAPIVYSLLQNGWVQLVSTEDLIEHAPHTPDSPLLPTIQIVGNVANADFVNNNQTTVLRFMSAVWRTADEIARDGSLLDLQAPYLNSVAGTSLTGDDLRATFENFHPLTTFEDNAKYYVGNSLLNYKPIYDALIHEYEKNRILPEGVEADDFIWGGALWQDMMGYREKADALFAKLEGAELPQDKQDLLEKARQFYAWHDYLDAYRLVSAVSQG</sequence>
<feature type="chain" id="PRO_5032596430" evidence="1">
    <location>
        <begin position="22"/>
        <end position="434"/>
    </location>
</feature>
<accession>A0A840SU48</accession>
<organism evidence="2 3">
    <name type="scientific">Amaricoccus macauensis</name>
    <dbReference type="NCBI Taxonomy" id="57001"/>
    <lineage>
        <taxon>Bacteria</taxon>
        <taxon>Pseudomonadati</taxon>
        <taxon>Pseudomonadota</taxon>
        <taxon>Alphaproteobacteria</taxon>
        <taxon>Rhodobacterales</taxon>
        <taxon>Paracoccaceae</taxon>
        <taxon>Amaricoccus</taxon>
    </lineage>
</organism>
<evidence type="ECO:0000313" key="3">
    <source>
        <dbReference type="Proteomes" id="UP000549457"/>
    </source>
</evidence>
<keyword evidence="3" id="KW-1185">Reference proteome</keyword>